<dbReference type="Gene3D" id="3.40.50.1820">
    <property type="entry name" value="alpha/beta hydrolase"/>
    <property type="match status" value="1"/>
</dbReference>
<protein>
    <submittedName>
        <fullName evidence="5">Non-ribosomal peptide synthetase</fullName>
    </submittedName>
</protein>
<name>A0A6V8I8V5_9PROT</name>
<dbReference type="SMART" id="SM00824">
    <property type="entry name" value="PKS_TE"/>
    <property type="match status" value="1"/>
</dbReference>
<dbReference type="GO" id="GO:0005829">
    <property type="term" value="C:cytosol"/>
    <property type="evidence" value="ECO:0007669"/>
    <property type="project" value="TreeGrafter"/>
</dbReference>
<gene>
    <name evidence="5" type="primary">vbsS</name>
    <name evidence="5" type="ORF">DmAi_10850</name>
</gene>
<sequence length="1345" mass="146279">MSGIPLPLTTAQRGVWMGCLLRRQEGTFNVAEAIEIHGPVNPALFRQALVQVAQEAETTRVSIRMGARSPEQVVLPDLRCPLPFVDFTDQPDPHSSAQEWMMQRVMAPVDLEKDPLWYSALLKLSAERFVWFHCCHHIAMDGFSGGLVVARVAELYSALVEGRAPALSPFLPLSQLVAQEAAYRESTRREADLSYWQQALQAPPPAATLSSSLQSAEQVSAQGRKLGFITRNWTIPSAMAAQMEQVGKQAGATLPQMLTALLTLYLFRITGQEDLTIGMPVTGRTDREMRRVPGMAANAVVLRFGLGLEQDFPSLVTQVRRAMRGALRHQGFRYEDLRRILGFHDTQAHLSRLGINIEPFDYHLSFGGHPARNRNLSNGAMEDLTIFVFDRQDGQGLSLAFYANPDLYGEADLERHLARLVRMIEAVLKDPEQELGAYPVLLDSEYTSLLVDEADTVRHWGRQDCMRDLARYAASTPHAPAVVDALGSVSFIELSLAVQHLADRLRELGLGAGDVLALMVPRDRRQIIGMLAVASVGAAWLSLDIKGPRERNATIIANASPALFLTEDVLPTGLPDGAASLGLTPEGLPASQHGQPKEVRAAIVPHGTAYVIYTSGSTGAPKGVIISWHSLTNLLCAMQEVLSFGAEECWLSVTSVTFDISILELLLPLKAGARLLIARRETVMDPALMAAVLQRYHVTIMQATPTLWQMLVGAGQDASLRKVRVLSGGEPLSNALAGQLLASARAVYNVYGPTETTIWSSFHEVTEQDCREGALIPAGRPVANTQFYCLNAAGGLMAPGMPGQLAIGGDGVASGYLRQPDLTKRVFKADPFTTRPGARLYLTGDRAVRQPDGTLTVLGRTDGQIKIRGVRAEPAEIEAALLQLPGIAQAAIRVWERSYGPVLTAYLVAAEQEKGAWENGVADNVMTNVRDFLQSLLPAQMVPSCFVMVENLPLTASGKLDRKALPAPVADECPAVGGQPETSEEHLLTEIWSEALGVKTIGLNDNFFDLGGDSLSAVHVVTSLAERGYEVPVSALFGAPTIARLAPLLHQVQPEETILLETLLPLRLAASAEGAGRPIFCIHPILGVSLSFATLVPFFPENRPVYALQDAGLMLGEHTPRTMQDLAAIYLEQIRAVQPEGPYTLVGWSMGGLVAHALTSLLHAEGEERVSLVMLDSYPLLSEGTPSSAHMTDEDLIAQAIPMLGMDFPENRPDTLEDLADRVVEDMLQSGLTIPAEFGDVEVLCAQFRSVVRQNLQLMRAWIPERLNADMLFFRATQRGAGLVRDDPAIWQSYLGGKLSVQDLNSTHASMLDSDHAHDVTQSIMVFENRPIMRAPQSAPSPSSD</sequence>
<dbReference type="PROSITE" id="PS50075">
    <property type="entry name" value="CARRIER"/>
    <property type="match status" value="1"/>
</dbReference>
<evidence type="ECO:0000259" key="4">
    <source>
        <dbReference type="PROSITE" id="PS50075"/>
    </source>
</evidence>
<dbReference type="EMBL" id="BLJP01000002">
    <property type="protein sequence ID" value="GFE93026.1"/>
    <property type="molecule type" value="Genomic_DNA"/>
</dbReference>
<dbReference type="InterPro" id="IPR020806">
    <property type="entry name" value="PKS_PP-bd"/>
</dbReference>
<dbReference type="InterPro" id="IPR006162">
    <property type="entry name" value="Ppantetheine_attach_site"/>
</dbReference>
<dbReference type="Pfam" id="PF00501">
    <property type="entry name" value="AMP-binding"/>
    <property type="match status" value="1"/>
</dbReference>
<dbReference type="InterPro" id="IPR020802">
    <property type="entry name" value="TesA-like"/>
</dbReference>
<dbReference type="SUPFAM" id="SSF52777">
    <property type="entry name" value="CoA-dependent acyltransferases"/>
    <property type="match status" value="2"/>
</dbReference>
<dbReference type="InterPro" id="IPR001031">
    <property type="entry name" value="Thioesterase"/>
</dbReference>
<dbReference type="InterPro" id="IPR000873">
    <property type="entry name" value="AMP-dep_synth/lig_dom"/>
</dbReference>
<dbReference type="InterPro" id="IPR029058">
    <property type="entry name" value="AB_hydrolase_fold"/>
</dbReference>
<evidence type="ECO:0000256" key="3">
    <source>
        <dbReference type="ARBA" id="ARBA00022553"/>
    </source>
</evidence>
<organism evidence="5 6">
    <name type="scientific">Acetobacter persici</name>
    <dbReference type="NCBI Taxonomy" id="1076596"/>
    <lineage>
        <taxon>Bacteria</taxon>
        <taxon>Pseudomonadati</taxon>
        <taxon>Pseudomonadota</taxon>
        <taxon>Alphaproteobacteria</taxon>
        <taxon>Acetobacterales</taxon>
        <taxon>Acetobacteraceae</taxon>
        <taxon>Acetobacter</taxon>
    </lineage>
</organism>
<evidence type="ECO:0000256" key="1">
    <source>
        <dbReference type="ARBA" id="ARBA00001957"/>
    </source>
</evidence>
<dbReference type="InterPro" id="IPR010071">
    <property type="entry name" value="AA_adenyl_dom"/>
</dbReference>
<dbReference type="GO" id="GO:0047527">
    <property type="term" value="F:2,3-dihydroxybenzoate-serine ligase activity"/>
    <property type="evidence" value="ECO:0007669"/>
    <property type="project" value="TreeGrafter"/>
</dbReference>
<dbReference type="PROSITE" id="PS00455">
    <property type="entry name" value="AMP_BINDING"/>
    <property type="match status" value="1"/>
</dbReference>
<feature type="domain" description="Carrier" evidence="4">
    <location>
        <begin position="979"/>
        <end position="1053"/>
    </location>
</feature>
<dbReference type="FunFam" id="1.10.1200.10:FF:000005">
    <property type="entry name" value="Nonribosomal peptide synthetase 1"/>
    <property type="match status" value="1"/>
</dbReference>
<dbReference type="InterPro" id="IPR001242">
    <property type="entry name" value="Condensation_dom"/>
</dbReference>
<comment type="cofactor">
    <cofactor evidence="1">
        <name>pantetheine 4'-phosphate</name>
        <dbReference type="ChEBI" id="CHEBI:47942"/>
    </cofactor>
</comment>
<evidence type="ECO:0000313" key="6">
    <source>
        <dbReference type="Proteomes" id="UP000548726"/>
    </source>
</evidence>
<dbReference type="Proteomes" id="UP000548726">
    <property type="component" value="Unassembled WGS sequence"/>
</dbReference>
<dbReference type="InterPro" id="IPR020845">
    <property type="entry name" value="AMP-binding_CS"/>
</dbReference>
<proteinExistence type="predicted"/>
<dbReference type="RefSeq" id="WP_237388760.1">
    <property type="nucleotide sequence ID" value="NZ_BLJP01000002.1"/>
</dbReference>
<dbReference type="PANTHER" id="PTHR45527">
    <property type="entry name" value="NONRIBOSOMAL PEPTIDE SYNTHETASE"/>
    <property type="match status" value="1"/>
</dbReference>
<accession>A0A6V8I8V5</accession>
<dbReference type="SUPFAM" id="SSF53474">
    <property type="entry name" value="alpha/beta-Hydrolases"/>
    <property type="match status" value="1"/>
</dbReference>
<keyword evidence="2" id="KW-0596">Phosphopantetheine</keyword>
<reference evidence="5 6" key="1">
    <citation type="journal article" date="2020" name="Cell Rep.">
        <title>Local necrotic cells trigger systemic immune activation via gut microbiome dysbiosis in Drosophila.</title>
        <authorList>
            <person name="Kosakamoto H."/>
            <person name="Yamauchi T."/>
            <person name="Akuzawa-Tokita Y."/>
            <person name="Nishimura K."/>
            <person name="Soga T."/>
            <person name="Murakami T."/>
            <person name="Mori H."/>
            <person name="Yamamoto K."/>
            <person name="Miyazaki R."/>
            <person name="Koto A."/>
            <person name="Miura M."/>
            <person name="Obata F."/>
        </authorList>
    </citation>
    <scope>NUCLEOTIDE SEQUENCE [LARGE SCALE GENOMIC DNA]</scope>
    <source>
        <strain evidence="5 6">Ai</strain>
    </source>
</reference>
<dbReference type="InterPro" id="IPR042099">
    <property type="entry name" value="ANL_N_sf"/>
</dbReference>
<dbReference type="Gene3D" id="3.40.50.12780">
    <property type="entry name" value="N-terminal domain of ligase-like"/>
    <property type="match status" value="1"/>
</dbReference>
<dbReference type="NCBIfam" id="TIGR01733">
    <property type="entry name" value="AA-adenyl-dom"/>
    <property type="match status" value="1"/>
</dbReference>
<evidence type="ECO:0000256" key="2">
    <source>
        <dbReference type="ARBA" id="ARBA00022450"/>
    </source>
</evidence>
<dbReference type="Pfam" id="PF13193">
    <property type="entry name" value="AMP-binding_C"/>
    <property type="match status" value="1"/>
</dbReference>
<dbReference type="Pfam" id="PF00668">
    <property type="entry name" value="Condensation"/>
    <property type="match status" value="1"/>
</dbReference>
<keyword evidence="3" id="KW-0597">Phosphoprotein</keyword>
<keyword evidence="6" id="KW-1185">Reference proteome</keyword>
<dbReference type="PROSITE" id="PS00012">
    <property type="entry name" value="PHOSPHOPANTETHEINE"/>
    <property type="match status" value="1"/>
</dbReference>
<dbReference type="GO" id="GO:0043041">
    <property type="term" value="P:amino acid activation for nonribosomal peptide biosynthetic process"/>
    <property type="evidence" value="ECO:0007669"/>
    <property type="project" value="TreeGrafter"/>
</dbReference>
<dbReference type="InterPro" id="IPR025110">
    <property type="entry name" value="AMP-bd_C"/>
</dbReference>
<dbReference type="Gene3D" id="3.30.559.30">
    <property type="entry name" value="Nonribosomal peptide synthetase, condensation domain"/>
    <property type="match status" value="1"/>
</dbReference>
<dbReference type="SUPFAM" id="SSF56801">
    <property type="entry name" value="Acetyl-CoA synthetase-like"/>
    <property type="match status" value="1"/>
</dbReference>
<dbReference type="Pfam" id="PF00975">
    <property type="entry name" value="Thioesterase"/>
    <property type="match status" value="1"/>
</dbReference>
<dbReference type="SUPFAM" id="SSF47336">
    <property type="entry name" value="ACP-like"/>
    <property type="match status" value="1"/>
</dbReference>
<dbReference type="Gene3D" id="3.30.559.10">
    <property type="entry name" value="Chloramphenicol acetyltransferase-like domain"/>
    <property type="match status" value="1"/>
</dbReference>
<evidence type="ECO:0000313" key="5">
    <source>
        <dbReference type="EMBL" id="GFE93026.1"/>
    </source>
</evidence>
<dbReference type="PANTHER" id="PTHR45527:SF1">
    <property type="entry name" value="FATTY ACID SYNTHASE"/>
    <property type="match status" value="1"/>
</dbReference>
<dbReference type="Gene3D" id="3.30.300.30">
    <property type="match status" value="1"/>
</dbReference>
<dbReference type="InterPro" id="IPR023213">
    <property type="entry name" value="CAT-like_dom_sf"/>
</dbReference>
<dbReference type="InterPro" id="IPR009081">
    <property type="entry name" value="PP-bd_ACP"/>
</dbReference>
<dbReference type="GO" id="GO:0031177">
    <property type="term" value="F:phosphopantetheine binding"/>
    <property type="evidence" value="ECO:0007669"/>
    <property type="project" value="InterPro"/>
</dbReference>
<dbReference type="InterPro" id="IPR045851">
    <property type="entry name" value="AMP-bd_C_sf"/>
</dbReference>
<dbReference type="SMART" id="SM00823">
    <property type="entry name" value="PKS_PP"/>
    <property type="match status" value="1"/>
</dbReference>
<dbReference type="InterPro" id="IPR036736">
    <property type="entry name" value="ACP-like_sf"/>
</dbReference>
<dbReference type="GO" id="GO:0009239">
    <property type="term" value="P:enterobactin biosynthetic process"/>
    <property type="evidence" value="ECO:0007669"/>
    <property type="project" value="TreeGrafter"/>
</dbReference>
<comment type="caution">
    <text evidence="5">The sequence shown here is derived from an EMBL/GenBank/DDBJ whole genome shotgun (WGS) entry which is preliminary data.</text>
</comment>
<dbReference type="Pfam" id="PF00550">
    <property type="entry name" value="PP-binding"/>
    <property type="match status" value="1"/>
</dbReference>
<dbReference type="GO" id="GO:0009366">
    <property type="term" value="C:enterobactin synthetase complex"/>
    <property type="evidence" value="ECO:0007669"/>
    <property type="project" value="TreeGrafter"/>
</dbReference>